<sequence>MLSEPSSPFLRTRNMKISPAVRLSMPYDHVRAMVLTLKIKDSEAIDEVNHDEVL</sequence>
<comment type="caution">
    <text evidence="1">The sequence shown here is derived from an EMBL/GenBank/DDBJ whole genome shotgun (WGS) entry which is preliminary data.</text>
</comment>
<evidence type="ECO:0000313" key="1">
    <source>
        <dbReference type="EMBL" id="KKM14557.1"/>
    </source>
</evidence>
<accession>A0A0F9HHE9</accession>
<gene>
    <name evidence="1" type="ORF">LCGC14_1704980</name>
</gene>
<reference evidence="1" key="1">
    <citation type="journal article" date="2015" name="Nature">
        <title>Complex archaea that bridge the gap between prokaryotes and eukaryotes.</title>
        <authorList>
            <person name="Spang A."/>
            <person name="Saw J.H."/>
            <person name="Jorgensen S.L."/>
            <person name="Zaremba-Niedzwiedzka K."/>
            <person name="Martijn J."/>
            <person name="Lind A.E."/>
            <person name="van Eijk R."/>
            <person name="Schleper C."/>
            <person name="Guy L."/>
            <person name="Ettema T.J."/>
        </authorList>
    </citation>
    <scope>NUCLEOTIDE SEQUENCE</scope>
</reference>
<feature type="non-terminal residue" evidence="1">
    <location>
        <position position="54"/>
    </location>
</feature>
<organism evidence="1">
    <name type="scientific">marine sediment metagenome</name>
    <dbReference type="NCBI Taxonomy" id="412755"/>
    <lineage>
        <taxon>unclassified sequences</taxon>
        <taxon>metagenomes</taxon>
        <taxon>ecological metagenomes</taxon>
    </lineage>
</organism>
<dbReference type="EMBL" id="LAZR01015120">
    <property type="protein sequence ID" value="KKM14557.1"/>
    <property type="molecule type" value="Genomic_DNA"/>
</dbReference>
<name>A0A0F9HHE9_9ZZZZ</name>
<dbReference type="AlphaFoldDB" id="A0A0F9HHE9"/>
<protein>
    <submittedName>
        <fullName evidence="1">Uncharacterized protein</fullName>
    </submittedName>
</protein>
<proteinExistence type="predicted"/>